<evidence type="ECO:0000256" key="1">
    <source>
        <dbReference type="SAM" id="MobiDB-lite"/>
    </source>
</evidence>
<evidence type="ECO:0000313" key="3">
    <source>
        <dbReference type="Proteomes" id="UP000322545"/>
    </source>
</evidence>
<dbReference type="RefSeq" id="WP_149780826.1">
    <property type="nucleotide sequence ID" value="NZ_FRCB01000012.1"/>
</dbReference>
<protein>
    <recommendedName>
        <fullName evidence="4">Transcriptional regulator, AlpA family</fullName>
    </recommendedName>
</protein>
<accession>A0A1M7KZJ0</accession>
<gene>
    <name evidence="2" type="ORF">SAMN05443432_11278</name>
</gene>
<evidence type="ECO:0008006" key="4">
    <source>
        <dbReference type="Google" id="ProtNLM"/>
    </source>
</evidence>
<dbReference type="AlphaFoldDB" id="A0A1M7KZJ0"/>
<evidence type="ECO:0000313" key="2">
    <source>
        <dbReference type="EMBL" id="SHM70827.1"/>
    </source>
</evidence>
<feature type="compositionally biased region" description="Basic and acidic residues" evidence="1">
    <location>
        <begin position="80"/>
        <end position="89"/>
    </location>
</feature>
<proteinExistence type="predicted"/>
<keyword evidence="3" id="KW-1185">Reference proteome</keyword>
<sequence>MPKDSTLSTLSAFGSISWAAERLGMSKNMFMKKRDTLEAEGFPEPDPLTTFYLKADVDAWIDHRRRVPDAPANTGTLNRTRSEVNFDAV</sequence>
<dbReference type="Proteomes" id="UP000322545">
    <property type="component" value="Unassembled WGS sequence"/>
</dbReference>
<feature type="region of interest" description="Disordered" evidence="1">
    <location>
        <begin position="68"/>
        <end position="89"/>
    </location>
</feature>
<name>A0A1M7KZJ0_9RHOB</name>
<dbReference type="EMBL" id="FRCB01000012">
    <property type="protein sequence ID" value="SHM70827.1"/>
    <property type="molecule type" value="Genomic_DNA"/>
</dbReference>
<organism evidence="2 3">
    <name type="scientific">Roseovarius litoreus</name>
    <dbReference type="NCBI Taxonomy" id="1155722"/>
    <lineage>
        <taxon>Bacteria</taxon>
        <taxon>Pseudomonadati</taxon>
        <taxon>Pseudomonadota</taxon>
        <taxon>Alphaproteobacteria</taxon>
        <taxon>Rhodobacterales</taxon>
        <taxon>Roseobacteraceae</taxon>
        <taxon>Roseovarius</taxon>
    </lineage>
</organism>
<reference evidence="2 3" key="1">
    <citation type="submission" date="2016-11" db="EMBL/GenBank/DDBJ databases">
        <authorList>
            <person name="Varghese N."/>
            <person name="Submissions S."/>
        </authorList>
    </citation>
    <scope>NUCLEOTIDE SEQUENCE [LARGE SCALE GENOMIC DNA]</scope>
    <source>
        <strain evidence="2 3">DSM 28249</strain>
    </source>
</reference>